<accession>A0AB94IYH0</accession>
<keyword evidence="2" id="KW-1185">Reference proteome</keyword>
<gene>
    <name evidence="1" type="ORF">SY1_20330</name>
</gene>
<protein>
    <recommendedName>
        <fullName evidence="3">DUF4367 domain-containing protein</fullName>
    </recommendedName>
</protein>
<reference evidence="2" key="1">
    <citation type="submission" date="2010-03" db="EMBL/GenBank/DDBJ databases">
        <title>The genome sequence of Synergistetes sp. SGP1.</title>
        <authorList>
            <consortium name="metaHIT consortium -- http://www.metahit.eu/"/>
            <person name="Pajon A."/>
            <person name="Turner K."/>
            <person name="Parkhill J."/>
            <person name="Wade W."/>
            <person name="Vartoukian S."/>
        </authorList>
    </citation>
    <scope>NUCLEOTIDE SEQUENCE [LARGE SCALE GENOMIC DNA]</scope>
    <source>
        <strain evidence="2">SGP1</strain>
    </source>
</reference>
<dbReference type="KEGG" id="sbr:SY1_20330"/>
<name>A0AB94IYH0_9BACT</name>
<evidence type="ECO:0008006" key="3">
    <source>
        <dbReference type="Google" id="ProtNLM"/>
    </source>
</evidence>
<dbReference type="Proteomes" id="UP000008957">
    <property type="component" value="Chromosome"/>
</dbReference>
<proteinExistence type="predicted"/>
<dbReference type="AlphaFoldDB" id="A0AB94IYH0"/>
<organism evidence="1 2">
    <name type="scientific">Fretibacterium fastidiosum</name>
    <dbReference type="NCBI Taxonomy" id="651822"/>
    <lineage>
        <taxon>Bacteria</taxon>
        <taxon>Thermotogati</taxon>
        <taxon>Synergistota</taxon>
        <taxon>Synergistia</taxon>
        <taxon>Synergistales</taxon>
        <taxon>Aminobacteriaceae</taxon>
        <taxon>Fretibacterium</taxon>
    </lineage>
</organism>
<reference evidence="1 2" key="2">
    <citation type="submission" date="2010-03" db="EMBL/GenBank/DDBJ databases">
        <authorList>
            <person name="Pajon A."/>
        </authorList>
    </citation>
    <scope>NUCLEOTIDE SEQUENCE [LARGE SCALE GENOMIC DNA]</scope>
    <source>
        <strain evidence="1 2">SGP1</strain>
    </source>
</reference>
<evidence type="ECO:0000313" key="1">
    <source>
        <dbReference type="EMBL" id="CBL28815.1"/>
    </source>
</evidence>
<evidence type="ECO:0000313" key="2">
    <source>
        <dbReference type="Proteomes" id="UP000008957"/>
    </source>
</evidence>
<dbReference type="EMBL" id="FP929056">
    <property type="protein sequence ID" value="CBL28815.1"/>
    <property type="molecule type" value="Genomic_DNA"/>
</dbReference>
<sequence>MMAGIALETALRAFASRDGHETEGGIVMRKVFAAACVLAVLLAVPAAADPWTKYENDRFGYSVEYPDIFSEMKEPENGDGVWLSSKDGRYALTLSGGYNVLEEDGEAMLASRLEDVSHVLSKEAAPDGYRLVYGDGKERLFFECAVVNEEAWTSFVLSCPKEEQERFASVAERMEKSLGF</sequence>